<evidence type="ECO:0000256" key="17">
    <source>
        <dbReference type="PIRSR" id="PIRSR634015-3"/>
    </source>
</evidence>
<evidence type="ECO:0000256" key="14">
    <source>
        <dbReference type="ARBA" id="ARBA00071930"/>
    </source>
</evidence>
<reference evidence="20" key="2">
    <citation type="submission" date="2020-11" db="EMBL/GenBank/DDBJ databases">
        <authorList>
            <person name="Cecchin M."/>
            <person name="Marcolungo L."/>
            <person name="Rossato M."/>
            <person name="Girolomoni L."/>
            <person name="Cosentino E."/>
            <person name="Cuine S."/>
            <person name="Li-Beisson Y."/>
            <person name="Delledonne M."/>
            <person name="Ballottari M."/>
        </authorList>
    </citation>
    <scope>NUCLEOTIDE SEQUENCE</scope>
    <source>
        <strain evidence="20">211/11P</strain>
        <tissue evidence="20">Whole cell</tissue>
    </source>
</reference>
<keyword evidence="11" id="KW-0482">Metalloprotease</keyword>
<dbReference type="InterPro" id="IPR045357">
    <property type="entry name" value="Aminopeptidase_N-like_N"/>
</dbReference>
<dbReference type="FunFam" id="2.60.40.1730:FF:000004">
    <property type="entry name" value="Leukotriene A(4) hydrolase"/>
    <property type="match status" value="1"/>
</dbReference>
<comment type="caution">
    <text evidence="20">The sequence shown here is derived from an EMBL/GenBank/DDBJ whole genome shotgun (WGS) entry which is preliminary data.</text>
</comment>
<feature type="binding site" evidence="17">
    <location>
        <position position="306"/>
    </location>
    <ligand>
        <name>Zn(2+)</name>
        <dbReference type="ChEBI" id="CHEBI:29105"/>
        <note>catalytic</note>
    </ligand>
</feature>
<protein>
    <recommendedName>
        <fullName evidence="14">Leucine aminopeptidase</fullName>
        <ecNumber evidence="5">3.3.2.10</ecNumber>
    </recommendedName>
    <alternativeName>
        <fullName evidence="12">Epoxide hydrolase</fullName>
    </alternativeName>
    <alternativeName>
        <fullName evidence="13">Leukotriene A-4 hydrolase homolog</fullName>
    </alternativeName>
</protein>
<evidence type="ECO:0000256" key="7">
    <source>
        <dbReference type="ARBA" id="ARBA00022670"/>
    </source>
</evidence>
<dbReference type="FunFam" id="1.25.40.320:FF:000001">
    <property type="entry name" value="Leukotriene A(4) hydrolase"/>
    <property type="match status" value="1"/>
</dbReference>
<dbReference type="EC" id="3.3.2.10" evidence="5"/>
<feature type="binding site" evidence="16">
    <location>
        <begin position="135"/>
        <end position="137"/>
    </location>
    <ligand>
        <name>a peptide</name>
        <dbReference type="ChEBI" id="CHEBI:60466"/>
    </ligand>
</feature>
<feature type="binding site" evidence="17">
    <location>
        <position position="310"/>
    </location>
    <ligand>
        <name>Zn(2+)</name>
        <dbReference type="ChEBI" id="CHEBI:29105"/>
        <note>catalytic</note>
    </ligand>
</feature>
<evidence type="ECO:0000256" key="8">
    <source>
        <dbReference type="ARBA" id="ARBA00022723"/>
    </source>
</evidence>
<dbReference type="FunFam" id="3.30.2010.30:FF:000001">
    <property type="entry name" value="Leukotriene A(4) hydrolase"/>
    <property type="match status" value="1"/>
</dbReference>
<dbReference type="PRINTS" id="PR00756">
    <property type="entry name" value="ALADIPTASE"/>
</dbReference>
<comment type="subcellular location">
    <subcellularLocation>
        <location evidence="3">Cytoplasm</location>
    </subcellularLocation>
</comment>
<dbReference type="InterPro" id="IPR001930">
    <property type="entry name" value="Peptidase_M1"/>
</dbReference>
<dbReference type="InterPro" id="IPR049980">
    <property type="entry name" value="LTA4H_cat"/>
</dbReference>
<keyword evidence="8 17" id="KW-0479">Metal-binding</keyword>
<proteinExistence type="inferred from homology"/>
<keyword evidence="10 17" id="KW-0862">Zinc</keyword>
<evidence type="ECO:0000256" key="6">
    <source>
        <dbReference type="ARBA" id="ARBA00022490"/>
    </source>
</evidence>
<gene>
    <name evidence="20" type="ORF">D9Q98_008653</name>
</gene>
<dbReference type="Pfam" id="PF17900">
    <property type="entry name" value="Peptidase_M1_N"/>
    <property type="match status" value="1"/>
</dbReference>
<evidence type="ECO:0000256" key="12">
    <source>
        <dbReference type="ARBA" id="ARBA00030177"/>
    </source>
</evidence>
<dbReference type="InterPro" id="IPR038502">
    <property type="entry name" value="M1_LTA-4_hydro/amino_C_sf"/>
</dbReference>
<feature type="domain" description="Peptidase M1 leukotriene A4 hydrolase/aminopeptidase C-terminal" evidence="19">
    <location>
        <begin position="476"/>
        <end position="630"/>
    </location>
</feature>
<dbReference type="GO" id="GO:0006508">
    <property type="term" value="P:proteolysis"/>
    <property type="evidence" value="ECO:0007669"/>
    <property type="project" value="UniProtKB-KW"/>
</dbReference>
<feature type="region of interest" description="Disordered" evidence="18">
    <location>
        <begin position="1"/>
        <end position="23"/>
    </location>
</feature>
<evidence type="ECO:0000256" key="5">
    <source>
        <dbReference type="ARBA" id="ARBA00013006"/>
    </source>
</evidence>
<dbReference type="SUPFAM" id="SSF55486">
    <property type="entry name" value="Metalloproteases ('zincins'), catalytic domain"/>
    <property type="match status" value="1"/>
</dbReference>
<evidence type="ECO:0000256" key="9">
    <source>
        <dbReference type="ARBA" id="ARBA00022801"/>
    </source>
</evidence>
<dbReference type="InterPro" id="IPR016024">
    <property type="entry name" value="ARM-type_fold"/>
</dbReference>
<dbReference type="CDD" id="cd09599">
    <property type="entry name" value="M1_LTA4H"/>
    <property type="match status" value="1"/>
</dbReference>
<evidence type="ECO:0000313" key="21">
    <source>
        <dbReference type="Proteomes" id="UP001055712"/>
    </source>
</evidence>
<evidence type="ECO:0000256" key="16">
    <source>
        <dbReference type="PIRSR" id="PIRSR634015-2"/>
    </source>
</evidence>
<dbReference type="Gene3D" id="1.25.40.320">
    <property type="entry name" value="Peptidase M1, leukotriene A4 hydrolase/aminopeptidase C-terminal domain"/>
    <property type="match status" value="1"/>
</dbReference>
<feature type="binding site" evidence="16">
    <location>
        <begin position="584"/>
        <end position="586"/>
    </location>
    <ligand>
        <name>a peptide</name>
        <dbReference type="ChEBI" id="CHEBI:60466"/>
    </ligand>
</feature>
<feature type="binding site" evidence="17">
    <location>
        <position position="329"/>
    </location>
    <ligand>
        <name>Zn(2+)</name>
        <dbReference type="ChEBI" id="CHEBI:29105"/>
        <note>catalytic</note>
    </ligand>
</feature>
<organism evidence="20 21">
    <name type="scientific">Chlorella vulgaris</name>
    <name type="common">Green alga</name>
    <dbReference type="NCBI Taxonomy" id="3077"/>
    <lineage>
        <taxon>Eukaryota</taxon>
        <taxon>Viridiplantae</taxon>
        <taxon>Chlorophyta</taxon>
        <taxon>core chlorophytes</taxon>
        <taxon>Trebouxiophyceae</taxon>
        <taxon>Chlorellales</taxon>
        <taxon>Chlorellaceae</taxon>
        <taxon>Chlorella clade</taxon>
        <taxon>Chlorella</taxon>
    </lineage>
</organism>
<dbReference type="Gene3D" id="2.60.40.1730">
    <property type="entry name" value="tricorn interacting facor f3 domain"/>
    <property type="match status" value="1"/>
</dbReference>
<feature type="active site" description="Proton donor" evidence="15">
    <location>
        <position position="397"/>
    </location>
</feature>
<dbReference type="EMBL" id="SIDB01000011">
    <property type="protein sequence ID" value="KAI3426278.1"/>
    <property type="molecule type" value="Genomic_DNA"/>
</dbReference>
<dbReference type="SUPFAM" id="SSF63737">
    <property type="entry name" value="Leukotriene A4 hydrolase N-terminal domain"/>
    <property type="match status" value="1"/>
</dbReference>
<comment type="catalytic activity">
    <reaction evidence="1">
        <text>an epoxide + H2O = an ethanediol</text>
        <dbReference type="Rhea" id="RHEA:19037"/>
        <dbReference type="ChEBI" id="CHEBI:15377"/>
        <dbReference type="ChEBI" id="CHEBI:32955"/>
        <dbReference type="ChEBI" id="CHEBI:140594"/>
        <dbReference type="EC" id="3.3.2.10"/>
    </reaction>
</comment>
<dbReference type="Proteomes" id="UP001055712">
    <property type="component" value="Unassembled WGS sequence"/>
</dbReference>
<comment type="similarity">
    <text evidence="4">Belongs to the peptidase M1 family.</text>
</comment>
<dbReference type="SUPFAM" id="SSF48371">
    <property type="entry name" value="ARM repeat"/>
    <property type="match status" value="1"/>
</dbReference>
<dbReference type="PANTHER" id="PTHR45726">
    <property type="entry name" value="LEUKOTRIENE A-4 HYDROLASE"/>
    <property type="match status" value="1"/>
</dbReference>
<sequence length="638" mass="70027">MRGRAREHSSQSNPHESAVTHSDIELDVDFDSHVLSGYVEHTVTVKSDGAGELALDTSDVTVSSITVNGKAAEYNLGTAHKALGSRLVVKLPSGLKAGDTATVGIDFAASPEASAVQWLPPEQTAGKVHPYLFTQCQAIHARSILPCQDTPGAKFSYTAAVRVPEQLRALMSAVAVEGGAEDGADLQRVAERSGAATRVFRFKQAVPISSYLLALAVGNLVQRELGPISAVWSEPEMVEAGAYEFAETSKFLDAAAELAGPYQWGRYDLLLLPPSFPYGGMENPCLTFVTPTLLAGDRSLANVVAHEIAHSWTGNLVTNATWEHFWLNEGFTVFLERKILGRLYGEQRYQFQAAGGWLKLQHTVTKQFGSEDHPYTRLVPDLQGGVDPDDAFSSIPYEKGFALIHYLQQLVGGSAAFEPFFKAYIEHFSGTPLTSEDFRSFFEDYFKSNEAIKQIDWDTWLYKTGMPPVKCEYDESLGKAAYDLAKRWHTADVMGIGSSGPSGASAADIEGWSSTQVVAFLDKLAELRAMQPLHPSITRRMNELYDLDSRHNSEIRSAWFQLCINAGDDAVLPGVEAFLQEQGRMKFLRPLYRALNNSKSGTAKKAAVETFERNKRSYHPIAAKMVAVDLKLAKPTDE</sequence>
<dbReference type="InterPro" id="IPR027268">
    <property type="entry name" value="Peptidase_M4/M1_CTD_sf"/>
</dbReference>
<dbReference type="Pfam" id="PF09127">
    <property type="entry name" value="Leuk-A4-hydro_C"/>
    <property type="match status" value="1"/>
</dbReference>
<keyword evidence="6" id="KW-0963">Cytoplasm</keyword>
<evidence type="ECO:0000256" key="10">
    <source>
        <dbReference type="ARBA" id="ARBA00022833"/>
    </source>
</evidence>
<evidence type="ECO:0000256" key="4">
    <source>
        <dbReference type="ARBA" id="ARBA00010136"/>
    </source>
</evidence>
<dbReference type="GO" id="GO:0005829">
    <property type="term" value="C:cytosol"/>
    <property type="evidence" value="ECO:0007669"/>
    <property type="project" value="TreeGrafter"/>
</dbReference>
<dbReference type="GO" id="GO:0004301">
    <property type="term" value="F:epoxide hydrolase activity"/>
    <property type="evidence" value="ECO:0007669"/>
    <property type="project" value="UniProtKB-EC"/>
</dbReference>
<evidence type="ECO:0000256" key="13">
    <source>
        <dbReference type="ARBA" id="ARBA00031416"/>
    </source>
</evidence>
<dbReference type="PANTHER" id="PTHR45726:SF3">
    <property type="entry name" value="LEUKOTRIENE A-4 HYDROLASE"/>
    <property type="match status" value="1"/>
</dbReference>
<dbReference type="Gene3D" id="3.30.2010.30">
    <property type="match status" value="1"/>
</dbReference>
<keyword evidence="7" id="KW-0645">Protease</keyword>
<dbReference type="Gene3D" id="1.10.390.10">
    <property type="entry name" value="Neutral Protease Domain 2"/>
    <property type="match status" value="1"/>
</dbReference>
<evidence type="ECO:0000313" key="20">
    <source>
        <dbReference type="EMBL" id="KAI3426278.1"/>
    </source>
</evidence>
<accession>A0A9D4TIF8</accession>
<evidence type="ECO:0000256" key="18">
    <source>
        <dbReference type="SAM" id="MobiDB-lite"/>
    </source>
</evidence>
<dbReference type="InterPro" id="IPR034015">
    <property type="entry name" value="M1_LTA4H"/>
</dbReference>
<evidence type="ECO:0000256" key="15">
    <source>
        <dbReference type="PIRSR" id="PIRSR634015-1"/>
    </source>
</evidence>
<evidence type="ECO:0000256" key="1">
    <source>
        <dbReference type="ARBA" id="ARBA00001268"/>
    </source>
</evidence>
<evidence type="ECO:0000259" key="19">
    <source>
        <dbReference type="SMART" id="SM01263"/>
    </source>
</evidence>
<evidence type="ECO:0000256" key="11">
    <source>
        <dbReference type="ARBA" id="ARBA00023049"/>
    </source>
</evidence>
<dbReference type="Pfam" id="PF01433">
    <property type="entry name" value="Peptidase_M1"/>
    <property type="match status" value="1"/>
</dbReference>
<dbReference type="OrthoDB" id="79562at2759"/>
<evidence type="ECO:0000256" key="2">
    <source>
        <dbReference type="ARBA" id="ARBA00002142"/>
    </source>
</evidence>
<dbReference type="InterPro" id="IPR015211">
    <property type="entry name" value="Peptidase_M1_C"/>
</dbReference>
<dbReference type="GO" id="GO:0070006">
    <property type="term" value="F:metalloaminopeptidase activity"/>
    <property type="evidence" value="ECO:0007669"/>
    <property type="project" value="UniProtKB-ARBA"/>
</dbReference>
<reference evidence="20" key="1">
    <citation type="journal article" date="2019" name="Plant J.">
        <title>Chlorella vulgaris genome assembly and annotation reveals the molecular basis for metabolic acclimation to high light conditions.</title>
        <authorList>
            <person name="Cecchin M."/>
            <person name="Marcolungo L."/>
            <person name="Rossato M."/>
            <person name="Girolomoni L."/>
            <person name="Cosentino E."/>
            <person name="Cuine S."/>
            <person name="Li-Beisson Y."/>
            <person name="Delledonne M."/>
            <person name="Ballottari M."/>
        </authorList>
    </citation>
    <scope>NUCLEOTIDE SEQUENCE</scope>
    <source>
        <strain evidence="20">211/11P</strain>
    </source>
</reference>
<dbReference type="GO" id="GO:0008270">
    <property type="term" value="F:zinc ion binding"/>
    <property type="evidence" value="ECO:0007669"/>
    <property type="project" value="InterPro"/>
</dbReference>
<keyword evidence="21" id="KW-1185">Reference proteome</keyword>
<feature type="active site" description="Proton acceptor" evidence="15">
    <location>
        <position position="307"/>
    </location>
</feature>
<comment type="function">
    <text evidence="2">Aminopeptidase that preferentially cleaves di- and tripeptides. Also has low epoxide hydrolase activity (in vitro). Can hydrolyze the epoxide leukotriene LTA(4) but it forms preferentially 5,6-dihydroxy-7,9,11,14-eicosatetraenoic acid rather than the cytokine leukotriene B(4) as the product compared to the homologous mammalian enzyme (in vitro).</text>
</comment>
<comment type="cofactor">
    <cofactor evidence="17">
        <name>Zn(2+)</name>
        <dbReference type="ChEBI" id="CHEBI:29105"/>
    </cofactor>
    <text evidence="17">Binds 1 zinc ion per subunit.</text>
</comment>
<feature type="binding site" evidence="16">
    <location>
        <begin position="277"/>
        <end position="282"/>
    </location>
    <ligand>
        <name>a peptide</name>
        <dbReference type="ChEBI" id="CHEBI:60466"/>
    </ligand>
</feature>
<dbReference type="SMART" id="SM01263">
    <property type="entry name" value="Leuk-A4-hydro_C"/>
    <property type="match status" value="1"/>
</dbReference>
<dbReference type="InterPro" id="IPR014782">
    <property type="entry name" value="Peptidase_M1_dom"/>
</dbReference>
<keyword evidence="9" id="KW-0378">Hydrolase</keyword>
<dbReference type="InterPro" id="IPR042097">
    <property type="entry name" value="Aminopeptidase_N-like_N_sf"/>
</dbReference>
<dbReference type="FunFam" id="1.10.390.10:FF:000003">
    <property type="entry name" value="Leukotriene A(4) hydrolase"/>
    <property type="match status" value="1"/>
</dbReference>
<name>A0A9D4TIF8_CHLVU</name>
<dbReference type="AlphaFoldDB" id="A0A9D4TIF8"/>
<evidence type="ECO:0000256" key="3">
    <source>
        <dbReference type="ARBA" id="ARBA00004496"/>
    </source>
</evidence>